<dbReference type="AlphaFoldDB" id="A0A9D9EI87"/>
<proteinExistence type="predicted"/>
<dbReference type="Pfam" id="PF03781">
    <property type="entry name" value="FGE-sulfatase"/>
    <property type="match status" value="2"/>
</dbReference>
<feature type="domain" description="Sulfatase-modifying factor enzyme-like" evidence="2">
    <location>
        <begin position="40"/>
        <end position="95"/>
    </location>
</feature>
<sequence>MKKNLLLIPAVALLAACSNSGSGELVGVQSRTWEEPNPYGMVFVKAGSFTMGANDQDANWSTGNQAKVVSVDAFWMDETEITNSEYKQFVYWVRDSIAREKLVYAEGEESEFAAKDRKSGEVIYKTGNRPTSQEAEFDTGVERKPKLNWDVEIPWEKPSEEQALAIDSMYYSEDETMGYGKETNGQILNYQYRWIDYNQAALKRNKFDTNKGRYNVDLSQLEQGKDSADVFVTKDTSYIDENGHIINRTMFVELRSRRDFISTRIVNIYPDTLCWIRDFTYAYNEPYMKMYFTHAGYGDYPVVGVTWEQASAFCHWRTRFYNEAQIRNKQMIVQDFRLPTESEWEYAARGGRELSMYPWGGQYIRSAKGCYMANFKPMHGNYAADDWLATSKVASFPPNDYGLYDMAGNVAEWTSSAFHESNYSFVNDMNPSYNYNAKSSDPEIMKRKVIRGGSWKDIGYYLQCATRTYEYQTESRSYIGFRCVRSVIGANYQQY</sequence>
<feature type="chain" id="PRO_5039523011" evidence="1">
    <location>
        <begin position="23"/>
        <end position="495"/>
    </location>
</feature>
<dbReference type="SUPFAM" id="SSF56436">
    <property type="entry name" value="C-type lectin-like"/>
    <property type="match status" value="1"/>
</dbReference>
<dbReference type="Proteomes" id="UP000823637">
    <property type="component" value="Unassembled WGS sequence"/>
</dbReference>
<dbReference type="EMBL" id="JADIMR010000094">
    <property type="protein sequence ID" value="MBO8447355.1"/>
    <property type="molecule type" value="Genomic_DNA"/>
</dbReference>
<protein>
    <submittedName>
        <fullName evidence="3">SUMF1/EgtB/PvdO family nonheme iron enzyme</fullName>
    </submittedName>
</protein>
<evidence type="ECO:0000313" key="4">
    <source>
        <dbReference type="Proteomes" id="UP000823637"/>
    </source>
</evidence>
<name>A0A9D9EI87_9BACT</name>
<dbReference type="PANTHER" id="PTHR23150:SF19">
    <property type="entry name" value="FORMYLGLYCINE-GENERATING ENZYME"/>
    <property type="match status" value="1"/>
</dbReference>
<dbReference type="InterPro" id="IPR005532">
    <property type="entry name" value="SUMF_dom"/>
</dbReference>
<evidence type="ECO:0000313" key="3">
    <source>
        <dbReference type="EMBL" id="MBO8447355.1"/>
    </source>
</evidence>
<reference evidence="3" key="1">
    <citation type="submission" date="2020-10" db="EMBL/GenBank/DDBJ databases">
        <authorList>
            <person name="Gilroy R."/>
        </authorList>
    </citation>
    <scope>NUCLEOTIDE SEQUENCE</scope>
    <source>
        <strain evidence="3">D3-1215</strain>
    </source>
</reference>
<dbReference type="GO" id="GO:0120147">
    <property type="term" value="F:formylglycine-generating oxidase activity"/>
    <property type="evidence" value="ECO:0007669"/>
    <property type="project" value="TreeGrafter"/>
</dbReference>
<evidence type="ECO:0000259" key="2">
    <source>
        <dbReference type="Pfam" id="PF03781"/>
    </source>
</evidence>
<dbReference type="PROSITE" id="PS51257">
    <property type="entry name" value="PROKAR_LIPOPROTEIN"/>
    <property type="match status" value="1"/>
</dbReference>
<comment type="caution">
    <text evidence="3">The sequence shown here is derived from an EMBL/GenBank/DDBJ whole genome shotgun (WGS) entry which is preliminary data.</text>
</comment>
<dbReference type="InterPro" id="IPR051043">
    <property type="entry name" value="Sulfatase_Mod_Factor_Kinase"/>
</dbReference>
<dbReference type="Gene3D" id="3.90.1580.10">
    <property type="entry name" value="paralog of FGE (formylglycine-generating enzyme)"/>
    <property type="match status" value="2"/>
</dbReference>
<gene>
    <name evidence="3" type="ORF">IAC32_06390</name>
</gene>
<evidence type="ECO:0000256" key="1">
    <source>
        <dbReference type="SAM" id="SignalP"/>
    </source>
</evidence>
<reference evidence="3" key="2">
    <citation type="journal article" date="2021" name="PeerJ">
        <title>Extensive microbial diversity within the chicken gut microbiome revealed by metagenomics and culture.</title>
        <authorList>
            <person name="Gilroy R."/>
            <person name="Ravi A."/>
            <person name="Getino M."/>
            <person name="Pursley I."/>
            <person name="Horton D.L."/>
            <person name="Alikhan N.F."/>
            <person name="Baker D."/>
            <person name="Gharbi K."/>
            <person name="Hall N."/>
            <person name="Watson M."/>
            <person name="Adriaenssens E.M."/>
            <person name="Foster-Nyarko E."/>
            <person name="Jarju S."/>
            <person name="Secka A."/>
            <person name="Antonio M."/>
            <person name="Oren A."/>
            <person name="Chaudhuri R.R."/>
            <person name="La Ragione R."/>
            <person name="Hildebrand F."/>
            <person name="Pallen M.J."/>
        </authorList>
    </citation>
    <scope>NUCLEOTIDE SEQUENCE</scope>
    <source>
        <strain evidence="3">D3-1215</strain>
    </source>
</reference>
<feature type="signal peptide" evidence="1">
    <location>
        <begin position="1"/>
        <end position="22"/>
    </location>
</feature>
<feature type="domain" description="Sulfatase-modifying factor enzyme-like" evidence="2">
    <location>
        <begin position="275"/>
        <end position="485"/>
    </location>
</feature>
<dbReference type="InterPro" id="IPR042095">
    <property type="entry name" value="SUMF_sf"/>
</dbReference>
<dbReference type="InterPro" id="IPR016187">
    <property type="entry name" value="CTDL_fold"/>
</dbReference>
<dbReference type="PANTHER" id="PTHR23150">
    <property type="entry name" value="SULFATASE MODIFYING FACTOR 1, 2"/>
    <property type="match status" value="1"/>
</dbReference>
<organism evidence="3 4">
    <name type="scientific">Candidatus Enterocola intestinipullorum</name>
    <dbReference type="NCBI Taxonomy" id="2840783"/>
    <lineage>
        <taxon>Bacteria</taxon>
        <taxon>Pseudomonadati</taxon>
        <taxon>Bacteroidota</taxon>
        <taxon>Bacteroidia</taxon>
        <taxon>Bacteroidales</taxon>
        <taxon>Candidatus Enterocola</taxon>
    </lineage>
</organism>
<keyword evidence="1" id="KW-0732">Signal</keyword>
<accession>A0A9D9EI87</accession>